<proteinExistence type="predicted"/>
<keyword evidence="1" id="KW-1133">Transmembrane helix</keyword>
<name>A0AAN8XM36_HALRR</name>
<organism evidence="2 3">
    <name type="scientific">Halocaridina rubra</name>
    <name type="common">Hawaiian red shrimp</name>
    <dbReference type="NCBI Taxonomy" id="373956"/>
    <lineage>
        <taxon>Eukaryota</taxon>
        <taxon>Metazoa</taxon>
        <taxon>Ecdysozoa</taxon>
        <taxon>Arthropoda</taxon>
        <taxon>Crustacea</taxon>
        <taxon>Multicrustacea</taxon>
        <taxon>Malacostraca</taxon>
        <taxon>Eumalacostraca</taxon>
        <taxon>Eucarida</taxon>
        <taxon>Decapoda</taxon>
        <taxon>Pleocyemata</taxon>
        <taxon>Caridea</taxon>
        <taxon>Atyoidea</taxon>
        <taxon>Atyidae</taxon>
        <taxon>Halocaridina</taxon>
    </lineage>
</organism>
<comment type="caution">
    <text evidence="2">The sequence shown here is derived from an EMBL/GenBank/DDBJ whole genome shotgun (WGS) entry which is preliminary data.</text>
</comment>
<protein>
    <submittedName>
        <fullName evidence="2">Uncharacterized protein</fullName>
    </submittedName>
</protein>
<reference evidence="2 3" key="1">
    <citation type="submission" date="2023-11" db="EMBL/GenBank/DDBJ databases">
        <title>Halocaridina rubra genome assembly.</title>
        <authorList>
            <person name="Smith C."/>
        </authorList>
    </citation>
    <scope>NUCLEOTIDE SEQUENCE [LARGE SCALE GENOMIC DNA]</scope>
    <source>
        <strain evidence="2">EP-1</strain>
        <tissue evidence="2">Whole</tissue>
    </source>
</reference>
<dbReference type="PANTHER" id="PTHR15678">
    <property type="entry name" value="ANTIGEN MLAA-22-RELATED"/>
    <property type="match status" value="1"/>
</dbReference>
<feature type="transmembrane region" description="Helical" evidence="1">
    <location>
        <begin position="6"/>
        <end position="25"/>
    </location>
</feature>
<gene>
    <name evidence="2" type="ORF">SK128_010149</name>
</gene>
<evidence type="ECO:0000256" key="1">
    <source>
        <dbReference type="SAM" id="Phobius"/>
    </source>
</evidence>
<keyword evidence="1" id="KW-0472">Membrane</keyword>
<dbReference type="AlphaFoldDB" id="A0AAN8XM36"/>
<keyword evidence="1" id="KW-0812">Transmembrane</keyword>
<dbReference type="EMBL" id="JAXCGZ010002250">
    <property type="protein sequence ID" value="KAK7084138.1"/>
    <property type="molecule type" value="Genomic_DNA"/>
</dbReference>
<dbReference type="Proteomes" id="UP001381693">
    <property type="component" value="Unassembled WGS sequence"/>
</dbReference>
<accession>A0AAN8XM36</accession>
<dbReference type="PANTHER" id="PTHR15678:SF6">
    <property type="entry name" value="BRIDGE-LIKE LIPID TRANSFER PROTEIN FAMILY MEMBER 2"/>
    <property type="match status" value="1"/>
</dbReference>
<keyword evidence="3" id="KW-1185">Reference proteome</keyword>
<sequence length="963" mass="107742">MNVIDVINLDQLSFFFFLYYILYAYSRGIPKLLSWLIVTKYQTEIKFGRISLLPLSFEDVLVKKSGLSIKVERIGATSSIFNQEEKKILALKVHDVRIEKEVSDKRSKGSQDGGGCQSVEAAFASALTSEEEGFSLEPIKIRISPSVVTLAQFFGMHIVSVSVMYLREKWPECLLHASAEKITVEGATLNQSNIALKVDISGAHFKVLQHVCEGDDRRQAGIGGVLSTEKDPSLMESTFSLKFSVEANAETVAAMENISVHLSEPQVTIRDRLLIFLEHKALAATPVSNISHLSSEKKPSMDAFLHRYWLFMPLKTQVKFENIGVKFVSNIGQTAVHGTIAGIDVQTHLTREGALENFPALLPDLSTELQIDIIKLQCTHESSVSLSRFNLQSQFVGDRVNIKSEFRSLHLSYDHRDLGVLTNYISRRKISTPVINVVPNSAMTGEPVALKKAFQRYCVGIIVEMWDVYGCGSVPGSPYGQASLQHARHSIVVSQWTAQIAGELIIESLVAVLGSLGASAAAAAAPKKIHIWDTPLYLGMCLVQLSSVNPALNRENDDLPPLQVEALLDNMQLEWSPSLARFIIFITRYVREINSYARSSKPLKLQKETTSALSPSKEVLSSMSIKCTNINVFAMTEKKVSLMARIDSLESQKSSKNSKTIITGTKLVRYVPSSSQYSCIKSAEIKGEFGLVSEVIVENLNNELLLSVKDHLYLTWSTTTHMTLLTLGQEFLAFFDSVRPPKGAQNSTSEVSSEEHSGESNSLQLQLVARGDIRVGAELSSKHKMYFILGDLTYLMANGRISCQSEQLQVQFDEHMIMVLSGGKISRALQSREVRNERESMPELSLKQNKSWKLTVDTWKLTFPYKYIFAEAFSDDLLSVVKWIKKVHNHKPKDFTAESPLPPDIVIRVRHWLMEIGDDPFEVKLRYNYELMEDEYQESCKRLRALDSRVSIANQPLDILALI</sequence>
<dbReference type="Pfam" id="PF10344">
    <property type="entry name" value="Hobbit"/>
    <property type="match status" value="2"/>
</dbReference>
<dbReference type="InterPro" id="IPR045167">
    <property type="entry name" value="Hobbit"/>
</dbReference>
<evidence type="ECO:0000313" key="3">
    <source>
        <dbReference type="Proteomes" id="UP001381693"/>
    </source>
</evidence>
<evidence type="ECO:0000313" key="2">
    <source>
        <dbReference type="EMBL" id="KAK7084138.1"/>
    </source>
</evidence>